<comment type="similarity">
    <text evidence="2 12">Belongs to the CorA metal ion transporter (MIT) (TC 1.A.35) family.</text>
</comment>
<keyword evidence="9 12" id="KW-0472">Membrane</keyword>
<proteinExistence type="inferred from homology"/>
<evidence type="ECO:0000256" key="4">
    <source>
        <dbReference type="ARBA" id="ARBA00022475"/>
    </source>
</evidence>
<keyword evidence="7 12" id="KW-1133">Transmembrane helix</keyword>
<name>A0A4R6V3F1_9ACTN</name>
<dbReference type="Pfam" id="PF01544">
    <property type="entry name" value="CorA"/>
    <property type="match status" value="1"/>
</dbReference>
<evidence type="ECO:0000256" key="2">
    <source>
        <dbReference type="ARBA" id="ARBA00009765"/>
    </source>
</evidence>
<sequence length="324" mass="36052">MTECAIYRAGGREQVDGDISDALDAILLKDEDAFCWIDLHEPTEEEFKLASEELNLHPLAVEDALNSHQRPKLERYDKVVLVVIKALTYDEATQDVEDGEILVFVGRNYVVTVRHGDIDPLTAVRRRLEGDPGLLSFGSPVVLYGILDAVVDEYVEIADKVQEAVTGLEERVFVVGRGALAADIYALKREVLQMHNAVQPLLPVCNTLLAGGVVRLTPEAVPFFRDVADHATHVNAKIESLNELLPQVLSAYLAQVGMQQNDDARKITSWAAIMAVPTMVAGIYGMNFTHMPELNEMWGYPMALGFIVFSCVLLFVLFKRSRWL</sequence>
<dbReference type="GO" id="GO:0050897">
    <property type="term" value="F:cobalt ion binding"/>
    <property type="evidence" value="ECO:0007669"/>
    <property type="project" value="TreeGrafter"/>
</dbReference>
<dbReference type="InterPro" id="IPR002523">
    <property type="entry name" value="MgTranspt_CorA/ZnTranspt_ZntB"/>
</dbReference>
<comment type="function">
    <text evidence="11">Mediates influx of magnesium ions. Alternates between open and closed states. Activated by low cytoplasmic Mg(2+) levels. Inactive when cytoplasmic Mg(2+) levels are high.</text>
</comment>
<evidence type="ECO:0000256" key="3">
    <source>
        <dbReference type="ARBA" id="ARBA00022448"/>
    </source>
</evidence>
<dbReference type="NCBIfam" id="TIGR00383">
    <property type="entry name" value="corA"/>
    <property type="match status" value="1"/>
</dbReference>
<keyword evidence="8 12" id="KW-0406">Ion transport</keyword>
<dbReference type="InterPro" id="IPR045863">
    <property type="entry name" value="CorA_TM1_TM2"/>
</dbReference>
<evidence type="ECO:0000256" key="1">
    <source>
        <dbReference type="ARBA" id="ARBA00004651"/>
    </source>
</evidence>
<keyword evidence="6 12" id="KW-0460">Magnesium</keyword>
<dbReference type="SUPFAM" id="SSF144083">
    <property type="entry name" value="Magnesium transport protein CorA, transmembrane region"/>
    <property type="match status" value="1"/>
</dbReference>
<dbReference type="CDD" id="cd12830">
    <property type="entry name" value="MtCorA-like"/>
    <property type="match status" value="1"/>
</dbReference>
<gene>
    <name evidence="12" type="primary">corA</name>
    <name evidence="13" type="ORF">EV190_105189</name>
</gene>
<feature type="transmembrane region" description="Helical" evidence="12">
    <location>
        <begin position="267"/>
        <end position="286"/>
    </location>
</feature>
<dbReference type="GO" id="GO:0015095">
    <property type="term" value="F:magnesium ion transmembrane transporter activity"/>
    <property type="evidence" value="ECO:0007669"/>
    <property type="project" value="UniProtKB-UniRule"/>
</dbReference>
<dbReference type="EMBL" id="SNYN01000005">
    <property type="protein sequence ID" value="TDQ53067.1"/>
    <property type="molecule type" value="Genomic_DNA"/>
</dbReference>
<keyword evidence="5 12" id="KW-0812">Transmembrane</keyword>
<evidence type="ECO:0000313" key="14">
    <source>
        <dbReference type="Proteomes" id="UP000295281"/>
    </source>
</evidence>
<dbReference type="InterPro" id="IPR045861">
    <property type="entry name" value="CorA_cytoplasmic_dom"/>
</dbReference>
<organism evidence="13 14">
    <name type="scientific">Actinorugispora endophytica</name>
    <dbReference type="NCBI Taxonomy" id="1605990"/>
    <lineage>
        <taxon>Bacteria</taxon>
        <taxon>Bacillati</taxon>
        <taxon>Actinomycetota</taxon>
        <taxon>Actinomycetes</taxon>
        <taxon>Streptosporangiales</taxon>
        <taxon>Nocardiopsidaceae</taxon>
        <taxon>Actinorugispora</taxon>
    </lineage>
</organism>
<dbReference type="PANTHER" id="PTHR46494">
    <property type="entry name" value="CORA FAMILY METAL ION TRANSPORTER (EUROFUNG)"/>
    <property type="match status" value="1"/>
</dbReference>
<dbReference type="GO" id="GO:0005886">
    <property type="term" value="C:plasma membrane"/>
    <property type="evidence" value="ECO:0007669"/>
    <property type="project" value="UniProtKB-SubCell"/>
</dbReference>
<evidence type="ECO:0000313" key="13">
    <source>
        <dbReference type="EMBL" id="TDQ53067.1"/>
    </source>
</evidence>
<evidence type="ECO:0000256" key="12">
    <source>
        <dbReference type="RuleBase" id="RU362010"/>
    </source>
</evidence>
<dbReference type="RefSeq" id="WP_243742471.1">
    <property type="nucleotide sequence ID" value="NZ_SNYN01000005.1"/>
</dbReference>
<feature type="transmembrane region" description="Helical" evidence="12">
    <location>
        <begin position="298"/>
        <end position="318"/>
    </location>
</feature>
<dbReference type="Gene3D" id="1.20.58.340">
    <property type="entry name" value="Magnesium transport protein CorA, transmembrane region"/>
    <property type="match status" value="2"/>
</dbReference>
<dbReference type="GO" id="GO:0015087">
    <property type="term" value="F:cobalt ion transmembrane transporter activity"/>
    <property type="evidence" value="ECO:0007669"/>
    <property type="project" value="UniProtKB-UniRule"/>
</dbReference>
<keyword evidence="14" id="KW-1185">Reference proteome</keyword>
<dbReference type="Gene3D" id="3.30.460.20">
    <property type="entry name" value="CorA soluble domain-like"/>
    <property type="match status" value="1"/>
</dbReference>
<comment type="subcellular location">
    <subcellularLocation>
        <location evidence="1">Cell membrane</location>
        <topology evidence="1">Multi-pass membrane protein</topology>
    </subcellularLocation>
    <subcellularLocation>
        <location evidence="12">Membrane</location>
        <topology evidence="12">Multi-pass membrane protein</topology>
    </subcellularLocation>
</comment>
<evidence type="ECO:0000256" key="7">
    <source>
        <dbReference type="ARBA" id="ARBA00022989"/>
    </source>
</evidence>
<dbReference type="SUPFAM" id="SSF143865">
    <property type="entry name" value="CorA soluble domain-like"/>
    <property type="match status" value="1"/>
</dbReference>
<evidence type="ECO:0000256" key="11">
    <source>
        <dbReference type="ARBA" id="ARBA00045497"/>
    </source>
</evidence>
<evidence type="ECO:0000256" key="5">
    <source>
        <dbReference type="ARBA" id="ARBA00022692"/>
    </source>
</evidence>
<evidence type="ECO:0000256" key="9">
    <source>
        <dbReference type="ARBA" id="ARBA00023136"/>
    </source>
</evidence>
<dbReference type="PANTHER" id="PTHR46494:SF1">
    <property type="entry name" value="CORA FAMILY METAL ION TRANSPORTER (EUROFUNG)"/>
    <property type="match status" value="1"/>
</dbReference>
<dbReference type="Proteomes" id="UP000295281">
    <property type="component" value="Unassembled WGS sequence"/>
</dbReference>
<comment type="caution">
    <text evidence="13">The sequence shown here is derived from an EMBL/GenBank/DDBJ whole genome shotgun (WGS) entry which is preliminary data.</text>
</comment>
<evidence type="ECO:0000256" key="8">
    <source>
        <dbReference type="ARBA" id="ARBA00023065"/>
    </source>
</evidence>
<protein>
    <recommendedName>
        <fullName evidence="12">Magnesium transport protein CorA</fullName>
    </recommendedName>
</protein>
<keyword evidence="4 12" id="KW-1003">Cell membrane</keyword>
<comment type="catalytic activity">
    <reaction evidence="10">
        <text>Mg(2+)(in) = Mg(2+)(out)</text>
        <dbReference type="Rhea" id="RHEA:29827"/>
        <dbReference type="ChEBI" id="CHEBI:18420"/>
    </reaction>
</comment>
<dbReference type="AlphaFoldDB" id="A0A4R6V3F1"/>
<accession>A0A4R6V3F1</accession>
<keyword evidence="3 12" id="KW-0813">Transport</keyword>
<dbReference type="InterPro" id="IPR004488">
    <property type="entry name" value="Mg/Co-transport_prot_CorA"/>
</dbReference>
<reference evidence="13 14" key="1">
    <citation type="submission" date="2019-03" db="EMBL/GenBank/DDBJ databases">
        <title>Genomic Encyclopedia of Type Strains, Phase IV (KMG-IV): sequencing the most valuable type-strain genomes for metagenomic binning, comparative biology and taxonomic classification.</title>
        <authorList>
            <person name="Goeker M."/>
        </authorList>
    </citation>
    <scope>NUCLEOTIDE SEQUENCE [LARGE SCALE GENOMIC DNA]</scope>
    <source>
        <strain evidence="13 14">DSM 46770</strain>
    </source>
</reference>
<evidence type="ECO:0000256" key="10">
    <source>
        <dbReference type="ARBA" id="ARBA00034269"/>
    </source>
</evidence>
<dbReference type="GO" id="GO:0000287">
    <property type="term" value="F:magnesium ion binding"/>
    <property type="evidence" value="ECO:0007669"/>
    <property type="project" value="TreeGrafter"/>
</dbReference>
<dbReference type="FunFam" id="1.20.58.340:FF:000004">
    <property type="entry name" value="Magnesium transport protein CorA"/>
    <property type="match status" value="1"/>
</dbReference>
<evidence type="ECO:0000256" key="6">
    <source>
        <dbReference type="ARBA" id="ARBA00022842"/>
    </source>
</evidence>